<proteinExistence type="predicted"/>
<dbReference type="EnsemblMetazoa" id="GAUT007767-RA">
    <property type="protein sequence ID" value="GAUT007767-PA"/>
    <property type="gene ID" value="GAUT007767"/>
</dbReference>
<dbReference type="VEuPathDB" id="VectorBase:GAUT007767"/>
<dbReference type="AlphaFoldDB" id="A0A1A9UKU1"/>
<organism evidence="1 2">
    <name type="scientific">Glossina austeni</name>
    <name type="common">Savannah tsetse fly</name>
    <dbReference type="NCBI Taxonomy" id="7395"/>
    <lineage>
        <taxon>Eukaryota</taxon>
        <taxon>Metazoa</taxon>
        <taxon>Ecdysozoa</taxon>
        <taxon>Arthropoda</taxon>
        <taxon>Hexapoda</taxon>
        <taxon>Insecta</taxon>
        <taxon>Pterygota</taxon>
        <taxon>Neoptera</taxon>
        <taxon>Endopterygota</taxon>
        <taxon>Diptera</taxon>
        <taxon>Brachycera</taxon>
        <taxon>Muscomorpha</taxon>
        <taxon>Hippoboscoidea</taxon>
        <taxon>Glossinidae</taxon>
        <taxon>Glossina</taxon>
    </lineage>
</organism>
<dbReference type="Proteomes" id="UP000078200">
    <property type="component" value="Unassembled WGS sequence"/>
</dbReference>
<protein>
    <submittedName>
        <fullName evidence="1">Uncharacterized protein</fullName>
    </submittedName>
</protein>
<keyword evidence="2" id="KW-1185">Reference proteome</keyword>
<sequence length="111" mass="12763">MFKGRKSKEKKLIGWLKVHFESPAYKGQRDYVFHSDRTLIDIKQRRPRNIGTAEGGEEESLYFLPGDSSPRRSSEAHLKCVSVSFRPTESVAQNIYMLCKTSHSTLVEEND</sequence>
<reference evidence="1" key="1">
    <citation type="submission" date="2020-05" db="UniProtKB">
        <authorList>
            <consortium name="EnsemblMetazoa"/>
        </authorList>
    </citation>
    <scope>IDENTIFICATION</scope>
    <source>
        <strain evidence="1">TTRI</strain>
    </source>
</reference>
<evidence type="ECO:0000313" key="1">
    <source>
        <dbReference type="EnsemblMetazoa" id="GAUT007767-PA"/>
    </source>
</evidence>
<evidence type="ECO:0000313" key="2">
    <source>
        <dbReference type="Proteomes" id="UP000078200"/>
    </source>
</evidence>
<name>A0A1A9UKU1_GLOAU</name>
<accession>A0A1A9UKU1</accession>